<feature type="transmembrane region" description="Helical" evidence="1">
    <location>
        <begin position="12"/>
        <end position="30"/>
    </location>
</feature>
<keyword evidence="1" id="KW-0812">Transmembrane</keyword>
<evidence type="ECO:0000313" key="3">
    <source>
        <dbReference type="Proteomes" id="UP000473278"/>
    </source>
</evidence>
<dbReference type="RefSeq" id="WP_165138029.1">
    <property type="nucleotide sequence ID" value="NZ_JAALLT010000001.1"/>
</dbReference>
<feature type="transmembrane region" description="Helical" evidence="1">
    <location>
        <begin position="50"/>
        <end position="68"/>
    </location>
</feature>
<feature type="transmembrane region" description="Helical" evidence="1">
    <location>
        <begin position="80"/>
        <end position="101"/>
    </location>
</feature>
<organism evidence="2 3">
    <name type="scientific">Halalkalibaculum roseum</name>
    <dbReference type="NCBI Taxonomy" id="2709311"/>
    <lineage>
        <taxon>Bacteria</taxon>
        <taxon>Pseudomonadati</taxon>
        <taxon>Balneolota</taxon>
        <taxon>Balneolia</taxon>
        <taxon>Balneolales</taxon>
        <taxon>Balneolaceae</taxon>
        <taxon>Halalkalibaculum</taxon>
    </lineage>
</organism>
<dbReference type="EMBL" id="JAALLT010000001">
    <property type="protein sequence ID" value="NGP75041.1"/>
    <property type="molecule type" value="Genomic_DNA"/>
</dbReference>
<feature type="transmembrane region" description="Helical" evidence="1">
    <location>
        <begin position="157"/>
        <end position="176"/>
    </location>
</feature>
<protein>
    <recommendedName>
        <fullName evidence="4">CPBP family intramembrane metalloprotease</fullName>
    </recommendedName>
</protein>
<dbReference type="AlphaFoldDB" id="A0A6M1SI58"/>
<sequence length="220" mass="25710">MPNAGKHRKKKLYQYTIYLAISLVVLVLFWVMNTLDSTPFRLFFGDTNPLVLATFYVVLGLLLFWIHLSKNWLRVYRKENTEGLILAAALALVFGVITIMIDLISPFPEGINLPFPLSLLFYPAIGFVVEILFHLLPLTLLLWLTTKTVKRWSLKDVIWPVIILVAFLEPQYQVLSGFGTQDLMWTDIYVGVYIFLINLTQLWLFKRYDFVSMYLFRLVY</sequence>
<evidence type="ECO:0000256" key="1">
    <source>
        <dbReference type="SAM" id="Phobius"/>
    </source>
</evidence>
<feature type="transmembrane region" description="Helical" evidence="1">
    <location>
        <begin position="188"/>
        <end position="205"/>
    </location>
</feature>
<name>A0A6M1SI58_9BACT</name>
<proteinExistence type="predicted"/>
<dbReference type="Proteomes" id="UP000473278">
    <property type="component" value="Unassembled WGS sequence"/>
</dbReference>
<evidence type="ECO:0008006" key="4">
    <source>
        <dbReference type="Google" id="ProtNLM"/>
    </source>
</evidence>
<keyword evidence="3" id="KW-1185">Reference proteome</keyword>
<reference evidence="2 3" key="1">
    <citation type="submission" date="2020-02" db="EMBL/GenBank/DDBJ databases">
        <title>Balneolaceae bacterium YR4-1, complete genome.</title>
        <authorList>
            <person name="Li Y."/>
            <person name="Wu S."/>
        </authorList>
    </citation>
    <scope>NUCLEOTIDE SEQUENCE [LARGE SCALE GENOMIC DNA]</scope>
    <source>
        <strain evidence="2 3">YR4-1</strain>
    </source>
</reference>
<accession>A0A6M1SI58</accession>
<keyword evidence="1" id="KW-1133">Transmembrane helix</keyword>
<keyword evidence="1" id="KW-0472">Membrane</keyword>
<feature type="transmembrane region" description="Helical" evidence="1">
    <location>
        <begin position="121"/>
        <end position="145"/>
    </location>
</feature>
<gene>
    <name evidence="2" type="ORF">G3570_00235</name>
</gene>
<comment type="caution">
    <text evidence="2">The sequence shown here is derived from an EMBL/GenBank/DDBJ whole genome shotgun (WGS) entry which is preliminary data.</text>
</comment>
<evidence type="ECO:0000313" key="2">
    <source>
        <dbReference type="EMBL" id="NGP75041.1"/>
    </source>
</evidence>